<feature type="region of interest" description="Disordered" evidence="1">
    <location>
        <begin position="636"/>
        <end position="702"/>
    </location>
</feature>
<sequence length="758" mass="84846">MIIRAPIRTKTKSFRGDQMDFKFPSNESLPRGTLEEYHLNNHHLLNDVFAAENGVSRDEDGNSQTLSDYTSTSNTNTNSGYSSNGYYSFANISDNTTSSPRIVINQNETARLTSSDSNKSDFFASHDFPGNDSLHYSSSNVVKNQLHSMEAIPEGNITGSISTAFQTIPTADNVSYDIAPSSASSLLPRKSTSKSAILPSTQEAKPMTKLNMEKDIKTIELNNSVVPKPKKKLNRVPTIRRVESSRFSNSRYSSSVSSKSSSSRCSLKRSKAIRCKGGLLYYFTSLGIKIKKKLRKLRLVLRRRLFSYNVQKVPSATNSKTTKSKANINNKSKKRGTNLVNKNSNSTPRQKKSQRYVSNLQRSISSKSLVPVLAPQKKTKPLTVDTKFKANHPQSEDSKVGSNTPRSPLVSYTPSLRRTNSSIRRAASILTASATMTPANNKNSFISVPDNVSHAVTRNSSMYSRSRLVRSKPSTALNAIARQPSIVVENKVIPLSMNRYSIKEEDEYVIDTSSMRELSPVNSVCSSDYDRESSESYSNYADAMETTEVDNKDRVECNNEIQNVDANNEETSNEESYNLMKHYLSTVIAQRIMLRVQIARIQNYKSNVVYMNKSAETNSTIYEDLVDSLLTEYEADGSSSQIFDGVTVRADEEEEEDEDDEDDEEEEEENDDEEDEEDEEDDEDDEEEEEKRKEGEGRNLAKEVDELAELSPMRKQSDLSITLRSPFAMLNPAYSNSIISLPTGVVKRSLTLPVGMKI</sequence>
<dbReference type="AlphaFoldDB" id="N1NVU3"/>
<feature type="compositionally biased region" description="Polar residues" evidence="1">
    <location>
        <begin position="400"/>
        <end position="414"/>
    </location>
</feature>
<protein>
    <submittedName>
        <fullName evidence="2">Aim44p</fullName>
    </submittedName>
</protein>
<feature type="compositionally biased region" description="Basic and acidic residues" evidence="1">
    <location>
        <begin position="690"/>
        <end position="702"/>
    </location>
</feature>
<dbReference type="Proteomes" id="UP000013192">
    <property type="component" value="Chromosome XVI"/>
</dbReference>
<evidence type="ECO:0000256" key="1">
    <source>
        <dbReference type="SAM" id="MobiDB-lite"/>
    </source>
</evidence>
<dbReference type="HOGENOM" id="CLU_385965_0_0_1"/>
<feature type="compositionally biased region" description="Polar residues" evidence="1">
    <location>
        <begin position="338"/>
        <end position="348"/>
    </location>
</feature>
<name>N1NVU3_YEASC</name>
<reference evidence="2" key="1">
    <citation type="submission" date="2012-03" db="EMBL/GenBank/DDBJ databases">
        <title>De novo sequencing, assembly and analysis of the genome of the laboratory strain Saccharomyces cerevisiae CEN.PK113-7D, a model for modern industrial biotechnology.</title>
        <authorList>
            <person name="Nijkamp J.F."/>
            <person name="van den Broek M.A."/>
            <person name="Datema E."/>
            <person name="de Kok S."/>
            <person name="Bosman L."/>
            <person name="Luttink M.A."/>
            <person name="Daran-Lapujade P."/>
            <person name="Vongsangnak W."/>
            <person name="Nielsen J."/>
            <person name="Heijne W.H.M."/>
            <person name="Klaassen P."/>
            <person name="Platt D."/>
            <person name="Paddon C.J."/>
            <person name="Koetter P."/>
            <person name="van Ham R.C."/>
            <person name="Reinders M.J.T."/>
            <person name="Pronk J.T."/>
            <person name="de Ridder D."/>
            <person name="Daran J.-M."/>
        </authorList>
    </citation>
    <scope>NUCLEOTIDE SEQUENCE</scope>
    <source>
        <strain evidence="2">CEN.PK113-7D</strain>
    </source>
</reference>
<feature type="region of interest" description="Disordered" evidence="1">
    <location>
        <begin position="55"/>
        <end position="77"/>
    </location>
</feature>
<feature type="region of interest" description="Disordered" evidence="1">
    <location>
        <begin position="314"/>
        <end position="414"/>
    </location>
</feature>
<feature type="compositionally biased region" description="Acidic residues" evidence="1">
    <location>
        <begin position="651"/>
        <end position="689"/>
    </location>
</feature>
<dbReference type="OrthoDB" id="4065285at2759"/>
<dbReference type="SMR" id="N1NVU3"/>
<accession>N1NVU3</accession>
<organism evidence="2">
    <name type="scientific">Saccharomyces cerevisiae (strain CEN.PK113-7D)</name>
    <name type="common">Baker's yeast</name>
    <dbReference type="NCBI Taxonomy" id="889517"/>
    <lineage>
        <taxon>Eukaryota</taxon>
        <taxon>Fungi</taxon>
        <taxon>Dikarya</taxon>
        <taxon>Ascomycota</taxon>
        <taxon>Saccharomycotina</taxon>
        <taxon>Saccharomycetes</taxon>
        <taxon>Saccharomycetales</taxon>
        <taxon>Saccharomycetaceae</taxon>
        <taxon>Saccharomyces</taxon>
    </lineage>
</organism>
<feature type="compositionally biased region" description="Low complexity" evidence="1">
    <location>
        <begin position="315"/>
        <end position="330"/>
    </location>
</feature>
<evidence type="ECO:0000313" key="2">
    <source>
        <dbReference type="EMBL" id="EIW06953.1"/>
    </source>
</evidence>
<proteinExistence type="predicted"/>
<gene>
    <name evidence="2" type="ORF">CENPK1137D_1540</name>
</gene>
<dbReference type="EMBL" id="CM001537">
    <property type="protein sequence ID" value="EIW06953.1"/>
    <property type="molecule type" value="Genomic_DNA"/>
</dbReference>
<feature type="compositionally biased region" description="Polar residues" evidence="1">
    <location>
        <begin position="355"/>
        <end position="368"/>
    </location>
</feature>